<dbReference type="EMBL" id="LK021339">
    <property type="protein sequence ID" value="CDQ45831.1"/>
    <property type="molecule type" value="Genomic_DNA"/>
</dbReference>
<dbReference type="InterPro" id="IPR011335">
    <property type="entry name" value="Restrct_endonuc-II-like"/>
</dbReference>
<dbReference type="AlphaFoldDB" id="A0AAV2WNF9"/>
<reference evidence="1" key="2">
    <citation type="submission" date="2015-09" db="EMBL/GenBank/DDBJ databases">
        <title>Draft genome sequence of Mycobacterium neoaurum DSM 44074.</title>
        <authorList>
            <person name="Croce O."/>
            <person name="Robert C."/>
            <person name="Raoult D."/>
            <person name="Drancourt M."/>
        </authorList>
    </citation>
    <scope>NUCLEOTIDE SEQUENCE</scope>
    <source>
        <strain evidence="1">DSM 44074</strain>
    </source>
</reference>
<evidence type="ECO:0000313" key="2">
    <source>
        <dbReference type="Proteomes" id="UP000028864"/>
    </source>
</evidence>
<dbReference type="SUPFAM" id="SSF52980">
    <property type="entry name" value="Restriction endonuclease-like"/>
    <property type="match status" value="1"/>
</dbReference>
<gene>
    <name evidence="1" type="ORF">BN1047_03731</name>
</gene>
<evidence type="ECO:0008006" key="3">
    <source>
        <dbReference type="Google" id="ProtNLM"/>
    </source>
</evidence>
<evidence type="ECO:0000313" key="1">
    <source>
        <dbReference type="EMBL" id="CDQ45831.1"/>
    </source>
</evidence>
<sequence>MAIEDVIAAHGGLATARQLLEAASHRAIANRLRKGLIFRAAYGVYSLTPPDTRMRLAALELASEARIVGCLHTAAELYGFDTDHDHRLHILDPGVRIRPTRELAVHQRVGAPLRSVSGRLLTAPGWTTIEIARTVRRQRALGVLDAALRSGACDHTALSTALEEQRGRRGIVQVRELLPLADARSESPLESEVRLILHDGGVPAPELQFEIVDLHGRLWRVDFAWPSAHLAVEYESMDWHVSAAALRHDRMKVARLQECGWTSMPIVIDDVRRHPAELIARIFGHLDRARHAG</sequence>
<proteinExistence type="predicted"/>
<accession>A0AAV2WNF9</accession>
<dbReference type="Gene3D" id="3.40.960.10">
    <property type="entry name" value="VSR Endonuclease"/>
    <property type="match status" value="1"/>
</dbReference>
<dbReference type="Proteomes" id="UP000028864">
    <property type="component" value="Unassembled WGS sequence"/>
</dbReference>
<name>A0AAV2WNF9_MYCNE</name>
<organism evidence="1 2">
    <name type="scientific">Mycolicibacterium neoaurum</name>
    <name type="common">Mycobacterium neoaurum</name>
    <dbReference type="NCBI Taxonomy" id="1795"/>
    <lineage>
        <taxon>Bacteria</taxon>
        <taxon>Bacillati</taxon>
        <taxon>Actinomycetota</taxon>
        <taxon>Actinomycetes</taxon>
        <taxon>Mycobacteriales</taxon>
        <taxon>Mycobacteriaceae</taxon>
        <taxon>Mycolicibacterium</taxon>
    </lineage>
</organism>
<dbReference type="RefSeq" id="WP_030136133.1">
    <property type="nucleotide sequence ID" value="NZ_LK021339.1"/>
</dbReference>
<protein>
    <recommendedName>
        <fullName evidence="3">Cullin, a subunit of E3 ubiquitin ligase</fullName>
    </recommendedName>
</protein>
<reference evidence="1" key="1">
    <citation type="submission" date="2014-05" db="EMBL/GenBank/DDBJ databases">
        <authorList>
            <person name="Urmite Genomes"/>
        </authorList>
    </citation>
    <scope>NUCLEOTIDE SEQUENCE</scope>
    <source>
        <strain evidence="1">DSM 44074</strain>
    </source>
</reference>